<organism evidence="19 20">
    <name type="scientific">Candidatus Desulfatibia profunda</name>
    <dbReference type="NCBI Taxonomy" id="2841695"/>
    <lineage>
        <taxon>Bacteria</taxon>
        <taxon>Pseudomonadati</taxon>
        <taxon>Thermodesulfobacteriota</taxon>
        <taxon>Desulfobacteria</taxon>
        <taxon>Desulfobacterales</taxon>
        <taxon>Desulfobacterales incertae sedis</taxon>
        <taxon>Candidatus Desulfatibia</taxon>
    </lineage>
</organism>
<evidence type="ECO:0000256" key="16">
    <source>
        <dbReference type="PROSITE-ProRule" id="PRU00560"/>
    </source>
</evidence>
<dbReference type="GO" id="GO:0005829">
    <property type="term" value="C:cytosol"/>
    <property type="evidence" value="ECO:0007669"/>
    <property type="project" value="TreeGrafter"/>
</dbReference>
<dbReference type="Gene3D" id="1.10.3170.10">
    <property type="entry name" value="Recbcd, chain B, domain 2"/>
    <property type="match status" value="1"/>
</dbReference>
<keyword evidence="6 16" id="KW-0347">Helicase</keyword>
<feature type="binding site" evidence="16">
    <location>
        <begin position="19"/>
        <end position="26"/>
    </location>
    <ligand>
        <name>ATP</name>
        <dbReference type="ChEBI" id="CHEBI:30616"/>
    </ligand>
</feature>
<comment type="catalytic activity">
    <reaction evidence="13">
        <text>Couples ATP hydrolysis with the unwinding of duplex DNA by translocating in the 3'-5' direction.</text>
        <dbReference type="EC" id="5.6.2.4"/>
    </reaction>
</comment>
<keyword evidence="8 16" id="KW-0067">ATP-binding</keyword>
<dbReference type="Pfam" id="PF13361">
    <property type="entry name" value="UvrD_C"/>
    <property type="match status" value="2"/>
</dbReference>
<dbReference type="InterPro" id="IPR011604">
    <property type="entry name" value="PDDEXK-like_dom_sf"/>
</dbReference>
<dbReference type="PROSITE" id="PS51217">
    <property type="entry name" value="UVRD_HELICASE_CTER"/>
    <property type="match status" value="1"/>
</dbReference>
<dbReference type="Proteomes" id="UP000603434">
    <property type="component" value="Unassembled WGS sequence"/>
</dbReference>
<dbReference type="GO" id="GO:0008854">
    <property type="term" value="F:exodeoxyribonuclease V activity"/>
    <property type="evidence" value="ECO:0007669"/>
    <property type="project" value="InterPro"/>
</dbReference>
<evidence type="ECO:0000256" key="4">
    <source>
        <dbReference type="ARBA" id="ARBA00022763"/>
    </source>
</evidence>
<evidence type="ECO:0000256" key="2">
    <source>
        <dbReference type="ARBA" id="ARBA00022723"/>
    </source>
</evidence>
<feature type="domain" description="UvrD-like helicase ATP-binding" evidence="17">
    <location>
        <begin position="1"/>
        <end position="455"/>
    </location>
</feature>
<dbReference type="Gene3D" id="1.10.486.10">
    <property type="entry name" value="PCRA, domain 4"/>
    <property type="match status" value="1"/>
</dbReference>
<gene>
    <name evidence="19" type="primary">recB</name>
    <name evidence="19" type="ORF">H8E23_09070</name>
</gene>
<keyword evidence="1" id="KW-0540">Nuclease</keyword>
<evidence type="ECO:0000256" key="6">
    <source>
        <dbReference type="ARBA" id="ARBA00022806"/>
    </source>
</evidence>
<keyword evidence="2" id="KW-0479">Metal-binding</keyword>
<keyword evidence="11" id="KW-0234">DNA repair</keyword>
<evidence type="ECO:0000256" key="10">
    <source>
        <dbReference type="ARBA" id="ARBA00023125"/>
    </source>
</evidence>
<evidence type="ECO:0000313" key="19">
    <source>
        <dbReference type="EMBL" id="MBC8361535.1"/>
    </source>
</evidence>
<sequence>MKPFDLANSPLAGTFLIEASAGTGKTYTIAGLYLRLILEERLLPGQILVVTFTKAATAEIKDRIRNKLLQAKSAFLSGSSTDDFVDTIVKKHDNPPLAVQLIQDALFDFDKSAVFTIHGFCQRILQENAFEAQSLFDTELVTDPSDLTQEIVDDFWRNRFYTLPPEFISYALQKISGPEFFLRLLDQKKAPEIKIVPDVEQPALTSLDDFRKIFNTLKDLWPVSRTGVMQLLKAAALNEKVYGSIKTKAEQPGVSARDLKVVSMAEAMDRYVDAKCTGFPLFENFEKFTVTKLITSTRKNHTPPSHELFDFCEELYQKGVGLEKEMERYLLFLKSECFKFVETELSARKKQANIQFFDDLLLMVKRALEDKGGNALAAAIANKYRAALVDEFQDTDSVQYEIFSRLFASKQNALFMIGDPKQSIYSFRGADIFSYMKAARQADSKYTLIENWRSTPALIKAVNTIFSNVQTPFIFKKIPFEEGIPGEKSKAVTGNAPLTLWYLPFDKATSLNKTEAIELIAAAVAAEISRLMAADPGGASDHETVDIKSGDIAVLVRTNRQAKVIKTHLAAKRIPAVIYGAGNVFDTHEALEMERILASISEPVNERLFRSALVTDMMGVSGQELDLGSEEAHWWQARLGAFREYFQVWQQYGFIRMFRLMTAGEKVRGRLLSFPDGDRRLTNVLHLAEILHQESISKKLGITGLIRWLSEQTQAVLSESEVHQLRLESDEHAVKIITIHKSKGLEFPVVFCPFGWDGSLIKRKEVSFHENTENNTLTLDIDAGPNSRHRVQAQNELLAENLRLLYVALTRAKKRCYLVWGSFKTAQTSALAYLFHCDRTHADGASGDDIVSALMKSGISIKKSQEFMADLEHLANRSEGSIELVSMPLETHQEYHPRKARGQKRFCRQFTGNIDTTWKVASYSYLISKRSFDQALPDRDTYGDASRNIPAYRRDVPENADIFSFPAGTRTGLFFHDIFEHLDFASNDPDQRKKLVTDKLKAYGFDANWQAPVNTMIQKVLVTPLPSGTTPLTLSSVQCQDRINEMEFYFPLKSITPQTLKTIFKTRAGVDISADFPQRIDKLSFPLAKGFMKGYIDLVLHAKGRYFLVDWKSNFLGSRLENYDRAALNQTMHNDYYILQYHLYTLALHRYLQSRVPGYRYETDFGGVFYIFIRGVDPDFGPDFGIYKDLPAADTIAALGRALIPGG</sequence>
<evidence type="ECO:0000256" key="14">
    <source>
        <dbReference type="ARBA" id="ARBA00034808"/>
    </source>
</evidence>
<dbReference type="AlphaFoldDB" id="A0A8J6TH77"/>
<keyword evidence="7" id="KW-0269">Exonuclease</keyword>
<dbReference type="InterPro" id="IPR004586">
    <property type="entry name" value="RecB"/>
</dbReference>
<keyword evidence="5 16" id="KW-0378">Hydrolase</keyword>
<dbReference type="GO" id="GO:0003677">
    <property type="term" value="F:DNA binding"/>
    <property type="evidence" value="ECO:0007669"/>
    <property type="project" value="UniProtKB-KW"/>
</dbReference>
<dbReference type="InterPro" id="IPR000212">
    <property type="entry name" value="DNA_helicase_UvrD/REP"/>
</dbReference>
<comment type="catalytic activity">
    <reaction evidence="15">
        <text>ATP + H2O = ADP + phosphate + H(+)</text>
        <dbReference type="Rhea" id="RHEA:13065"/>
        <dbReference type="ChEBI" id="CHEBI:15377"/>
        <dbReference type="ChEBI" id="CHEBI:15378"/>
        <dbReference type="ChEBI" id="CHEBI:30616"/>
        <dbReference type="ChEBI" id="CHEBI:43474"/>
        <dbReference type="ChEBI" id="CHEBI:456216"/>
        <dbReference type="EC" id="5.6.2.4"/>
    </reaction>
</comment>
<evidence type="ECO:0000256" key="9">
    <source>
        <dbReference type="ARBA" id="ARBA00022842"/>
    </source>
</evidence>
<keyword evidence="4" id="KW-0227">DNA damage</keyword>
<evidence type="ECO:0000256" key="7">
    <source>
        <dbReference type="ARBA" id="ARBA00022839"/>
    </source>
</evidence>
<evidence type="ECO:0000259" key="17">
    <source>
        <dbReference type="PROSITE" id="PS51198"/>
    </source>
</evidence>
<dbReference type="InterPro" id="IPR027417">
    <property type="entry name" value="P-loop_NTPase"/>
</dbReference>
<dbReference type="CDD" id="cd22352">
    <property type="entry name" value="RecB_C-like"/>
    <property type="match status" value="1"/>
</dbReference>
<keyword evidence="3 16" id="KW-0547">Nucleotide-binding</keyword>
<evidence type="ECO:0000313" key="20">
    <source>
        <dbReference type="Proteomes" id="UP000603434"/>
    </source>
</evidence>
<dbReference type="PANTHER" id="PTHR11070:SF23">
    <property type="entry name" value="RECBCD ENZYME SUBUNIT RECB"/>
    <property type="match status" value="1"/>
</dbReference>
<evidence type="ECO:0000256" key="1">
    <source>
        <dbReference type="ARBA" id="ARBA00022722"/>
    </source>
</evidence>
<proteinExistence type="inferred from homology"/>
<name>A0A8J6TH77_9BACT</name>
<reference evidence="19 20" key="1">
    <citation type="submission" date="2020-08" db="EMBL/GenBank/DDBJ databases">
        <title>Bridging the membrane lipid divide: bacteria of the FCB group superphylum have the potential to synthesize archaeal ether lipids.</title>
        <authorList>
            <person name="Villanueva L."/>
            <person name="Von Meijenfeldt F.A.B."/>
            <person name="Westbye A.B."/>
            <person name="Yadav S."/>
            <person name="Hopmans E.C."/>
            <person name="Dutilh B.E."/>
            <person name="Sinninghe Damste J.S."/>
        </authorList>
    </citation>
    <scope>NUCLEOTIDE SEQUENCE [LARGE SCALE GENOMIC DNA]</scope>
    <source>
        <strain evidence="19">NIOZ-UU30</strain>
    </source>
</reference>
<keyword evidence="10" id="KW-0238">DNA-binding</keyword>
<evidence type="ECO:0000256" key="15">
    <source>
        <dbReference type="ARBA" id="ARBA00048988"/>
    </source>
</evidence>
<dbReference type="GO" id="GO:0046872">
    <property type="term" value="F:metal ion binding"/>
    <property type="evidence" value="ECO:0007669"/>
    <property type="project" value="UniProtKB-KW"/>
</dbReference>
<dbReference type="GO" id="GO:0000725">
    <property type="term" value="P:recombinational repair"/>
    <property type="evidence" value="ECO:0007669"/>
    <property type="project" value="TreeGrafter"/>
</dbReference>
<dbReference type="Pfam" id="PF00580">
    <property type="entry name" value="UvrD-helicase"/>
    <property type="match status" value="1"/>
</dbReference>
<dbReference type="InterPro" id="IPR011335">
    <property type="entry name" value="Restrct_endonuc-II-like"/>
</dbReference>
<feature type="domain" description="UvrD-like helicase C-terminal" evidence="18">
    <location>
        <begin position="482"/>
        <end position="744"/>
    </location>
</feature>
<keyword evidence="12" id="KW-0413">Isomerase</keyword>
<dbReference type="InterPro" id="IPR014017">
    <property type="entry name" value="DNA_helicase_UvrD-like_C"/>
</dbReference>
<dbReference type="InterPro" id="IPR014016">
    <property type="entry name" value="UvrD-like_ATP-bd"/>
</dbReference>
<evidence type="ECO:0000256" key="12">
    <source>
        <dbReference type="ARBA" id="ARBA00023235"/>
    </source>
</evidence>
<evidence type="ECO:0000259" key="18">
    <source>
        <dbReference type="PROSITE" id="PS51217"/>
    </source>
</evidence>
<dbReference type="HAMAP" id="MF_01485">
    <property type="entry name" value="RecB"/>
    <property type="match status" value="1"/>
</dbReference>
<evidence type="ECO:0000256" key="3">
    <source>
        <dbReference type="ARBA" id="ARBA00022741"/>
    </source>
</evidence>
<dbReference type="GO" id="GO:0043138">
    <property type="term" value="F:3'-5' DNA helicase activity"/>
    <property type="evidence" value="ECO:0007669"/>
    <property type="project" value="UniProtKB-EC"/>
</dbReference>
<dbReference type="SUPFAM" id="SSF52540">
    <property type="entry name" value="P-loop containing nucleoside triphosphate hydrolases"/>
    <property type="match status" value="1"/>
</dbReference>
<evidence type="ECO:0000256" key="13">
    <source>
        <dbReference type="ARBA" id="ARBA00034617"/>
    </source>
</evidence>
<dbReference type="EC" id="5.6.2.4" evidence="14"/>
<dbReference type="EMBL" id="JACNJH010000135">
    <property type="protein sequence ID" value="MBC8361535.1"/>
    <property type="molecule type" value="Genomic_DNA"/>
</dbReference>
<keyword evidence="9" id="KW-0460">Magnesium</keyword>
<accession>A0A8J6TH77</accession>
<dbReference type="PANTHER" id="PTHR11070">
    <property type="entry name" value="UVRD / RECB / PCRA DNA HELICASE FAMILY MEMBER"/>
    <property type="match status" value="1"/>
</dbReference>
<dbReference type="SUPFAM" id="SSF52980">
    <property type="entry name" value="Restriction endonuclease-like"/>
    <property type="match status" value="1"/>
</dbReference>
<dbReference type="Gene3D" id="3.90.320.10">
    <property type="match status" value="1"/>
</dbReference>
<dbReference type="GO" id="GO:0005524">
    <property type="term" value="F:ATP binding"/>
    <property type="evidence" value="ECO:0007669"/>
    <property type="project" value="UniProtKB-UniRule"/>
</dbReference>
<evidence type="ECO:0000256" key="5">
    <source>
        <dbReference type="ARBA" id="ARBA00022801"/>
    </source>
</evidence>
<protein>
    <recommendedName>
        <fullName evidence="14">DNA 3'-5' helicase</fullName>
        <ecNumber evidence="14">5.6.2.4</ecNumber>
    </recommendedName>
</protein>
<evidence type="ECO:0000256" key="11">
    <source>
        <dbReference type="ARBA" id="ARBA00023204"/>
    </source>
</evidence>
<comment type="caution">
    <text evidence="19">The sequence shown here is derived from an EMBL/GenBank/DDBJ whole genome shotgun (WGS) entry which is preliminary data.</text>
</comment>
<dbReference type="Gene3D" id="3.40.50.300">
    <property type="entry name" value="P-loop containing nucleotide triphosphate hydrolases"/>
    <property type="match status" value="2"/>
</dbReference>
<evidence type="ECO:0000256" key="8">
    <source>
        <dbReference type="ARBA" id="ARBA00022840"/>
    </source>
</evidence>
<dbReference type="GO" id="GO:0009338">
    <property type="term" value="C:exodeoxyribonuclease V complex"/>
    <property type="evidence" value="ECO:0007669"/>
    <property type="project" value="TreeGrafter"/>
</dbReference>
<dbReference type="NCBIfam" id="TIGR00609">
    <property type="entry name" value="recB"/>
    <property type="match status" value="1"/>
</dbReference>
<dbReference type="PROSITE" id="PS51198">
    <property type="entry name" value="UVRD_HELICASE_ATP_BIND"/>
    <property type="match status" value="1"/>
</dbReference>